<feature type="compositionally biased region" description="Polar residues" evidence="2">
    <location>
        <begin position="126"/>
        <end position="139"/>
    </location>
</feature>
<dbReference type="InterPro" id="IPR031359">
    <property type="entry name" value="NACHT_N"/>
</dbReference>
<organism evidence="4 5">
    <name type="scientific">Humicola insolens</name>
    <name type="common">Soft-rot fungus</name>
    <dbReference type="NCBI Taxonomy" id="85995"/>
    <lineage>
        <taxon>Eukaryota</taxon>
        <taxon>Fungi</taxon>
        <taxon>Dikarya</taxon>
        <taxon>Ascomycota</taxon>
        <taxon>Pezizomycotina</taxon>
        <taxon>Sordariomycetes</taxon>
        <taxon>Sordariomycetidae</taxon>
        <taxon>Sordariales</taxon>
        <taxon>Chaetomiaceae</taxon>
        <taxon>Mycothermus</taxon>
    </lineage>
</organism>
<comment type="caution">
    <text evidence="4">The sequence shown here is derived from an EMBL/GenBank/DDBJ whole genome shotgun (WGS) entry which is preliminary data.</text>
</comment>
<feature type="domain" description="NACHT" evidence="3">
    <location>
        <begin position="1435"/>
        <end position="1582"/>
    </location>
</feature>
<dbReference type="SUPFAM" id="SSF52540">
    <property type="entry name" value="P-loop containing nucleoside triphosphate hydrolases"/>
    <property type="match status" value="1"/>
</dbReference>
<feature type="region of interest" description="Disordered" evidence="2">
    <location>
        <begin position="37"/>
        <end position="139"/>
    </location>
</feature>
<evidence type="ECO:0000313" key="5">
    <source>
        <dbReference type="Proteomes" id="UP001583172"/>
    </source>
</evidence>
<dbReference type="PROSITE" id="PS50837">
    <property type="entry name" value="NACHT"/>
    <property type="match status" value="1"/>
</dbReference>
<feature type="compositionally biased region" description="Low complexity" evidence="2">
    <location>
        <begin position="698"/>
        <end position="709"/>
    </location>
</feature>
<dbReference type="Pfam" id="PF17100">
    <property type="entry name" value="NACHT_N"/>
    <property type="match status" value="1"/>
</dbReference>
<dbReference type="Pfam" id="PF24883">
    <property type="entry name" value="NPHP3_N"/>
    <property type="match status" value="1"/>
</dbReference>
<evidence type="ECO:0000256" key="2">
    <source>
        <dbReference type="SAM" id="MobiDB-lite"/>
    </source>
</evidence>
<dbReference type="PANTHER" id="PTHR10039">
    <property type="entry name" value="AMELOGENIN"/>
    <property type="match status" value="1"/>
</dbReference>
<feature type="region of interest" description="Disordered" evidence="2">
    <location>
        <begin position="1"/>
        <end position="21"/>
    </location>
</feature>
<sequence>MPPTQPGAASNTAASAARHQQIADSNAAANCFLRSRQPAWMTGGAAASTSTSTTTTRRPVSRRSVSGPSSVQPVQLQPQQQQQQQQQQEQNQQKQPLVLPSPAPSDEPSPALSVLLDSPRPAPLLTSDTTNISSSTAPSATNIIPAANAHRIPAPSSTAPSASNSLPVTEARFVYQAPPAESVAPAQPSHAAVQPARYHMEGSPAPVASGNPGPPPPKRRRTDQPVVSQNPCTLMLPIAENYLQALGGYNALEESVARPRFNILLRACREGDEFFLVVHQLFCLWSLYPAEAYSALELSQGIIGSAFATLGDLLKKNDSLSRPLLEWFAQFPVAAGQFGKGLIGGSTVLKQVAEFLYALVYQHAALASKALQRKYPFLVCEQLGILKCYSPTLQFILFNACRRRLGVADNQISLQMEKGFHRDLARHRDPATGLLVERPMEQEAQRLNTLAAFYKSLVDIAAVSSRSPNQPPLRLPSVPGTPVAEHPPVFAARDTLQSAQPTSSVTASPVLTSPVATSPGLPSFFAPPSVSQPRSFSTMASYMDNVRAMLTGTTPQPGPLGVAAARAQQTMQQAQLPPQEPQEFGNGVPLHYAQQVPSQYSAQQLLQLQLDQQRLLQSHQVHQRQQQRFQHELQQFRLRQQQQQQAQLSQAMEQGFNQEQHQRNAQTLAYIAAQLSSPQTPTMAAHPPGAVLLPRLAQAQQQAPSPQALNFQHYPGPMSPSIISPTRVQPPPTPVTRHPPQRTQRGSSQRPRDPMTQDMLLPAPHFQIPPSEWPHDSSDRKSVLMSLHQAHVRSPTRVAKEGEKERLYESVKCLALEPVAVPPKKTMYELRFEVTEEQFALAATRPEHIEAKVPVVEHFDGALRWRVRCCAASRSGETPSESQWVTLYTNWPPYIHMTLNGKALDVRRKTHNGKDLPTDLTDKIERGTNVLRIAIHEAPNDPKASVRHLAVELMHTQRHSAIISSIWKHGVMPAEKTLDTIKRRLTLSSLAGVSEDDIRVEASDLAINLADPFSATIFTVPARGASCTHMECFDLDNWLSTRPAKPTPGKTGGGCLHKHVEYVRVSDHHHPPATWQTLPPVLPAEPVPKPPPTEFPEPPIPVLSKSEKLWNAAYDSLEADDKELVESYVKSLETVLGANSGVAPDTNVLAELHDPTKRQMHMRRLVEEGRAKISRASKITSGVGDVADFVLSVKEIIDVAIRSVPQAALPWAGVCIGLQMLQNPAQATKSNLAGIAHVISSMNWYCALTEHLLNKDNVAAGEDFQTVLCQLENRIVELYKALLQYQMKSVCSYYRNQGLVFLRNMFNLDDWDGDLKLVTDAEAVVQNCAAQFLQEQTKTCLSKLAEHADGMERRLGDIHQDIRDFISLQKDAHRDEMEAACRRDLRVVDPQHDMERIEKNKDELLDDAYNWILRTQEYADFTNWGDSGSGHPPRRLLWIKGHAGTGKTMLMIGLIRQLSHQPVALSPALSFFFCQGTDAALNSATAVLRSLIWLLLLQQPRLISHLLQKYRESGASLFTDKNAFIALSEAFRNMLKDPRLTPVYLAVDALDECRQGRSDLIHLISTSLTLSPNVKWLISSRPEVDLRAALKARDTDSLDAFSSLVELDTQRLEAPVNAYIDHKLATLKREDGYDEDILDQVSREVRQRADNTFLWVALAFKVLETVYGGIEEQHFIEPQDCKTVLVVTSLAFRPLSILELSVLAGLPLGIAEKAVEMCGSFLTITKGTVNLIHQSAKDYLEKNYNRLQSAGPAQAHHEIFRRSMDEISACSDTILLCLLGRPSLLPEQRQL</sequence>
<dbReference type="InterPro" id="IPR013083">
    <property type="entry name" value="Znf_RING/FYVE/PHD"/>
</dbReference>
<accession>A0ABR3VRF4</accession>
<protein>
    <recommendedName>
        <fullName evidence="3">NACHT domain-containing protein</fullName>
    </recommendedName>
</protein>
<dbReference type="InterPro" id="IPR027417">
    <property type="entry name" value="P-loop_NTPase"/>
</dbReference>
<evidence type="ECO:0000313" key="4">
    <source>
        <dbReference type="EMBL" id="KAL1844225.1"/>
    </source>
</evidence>
<dbReference type="Gene3D" id="3.30.40.10">
    <property type="entry name" value="Zinc/RING finger domain, C3HC4 (zinc finger)"/>
    <property type="match status" value="1"/>
</dbReference>
<keyword evidence="1" id="KW-0677">Repeat</keyword>
<feature type="compositionally biased region" description="Low complexity" evidence="2">
    <location>
        <begin position="8"/>
        <end position="17"/>
    </location>
</feature>
<feature type="compositionally biased region" description="Low complexity" evidence="2">
    <location>
        <begin position="202"/>
        <end position="211"/>
    </location>
</feature>
<feature type="region of interest" description="Disordered" evidence="2">
    <location>
        <begin position="181"/>
        <end position="225"/>
    </location>
</feature>
<keyword evidence="5" id="KW-1185">Reference proteome</keyword>
<feature type="compositionally biased region" description="Low complexity" evidence="2">
    <location>
        <begin position="48"/>
        <end position="95"/>
    </location>
</feature>
<reference evidence="4 5" key="1">
    <citation type="journal article" date="2024" name="Commun. Biol.">
        <title>Comparative genomic analysis of thermophilic fungi reveals convergent evolutionary adaptations and gene losses.</title>
        <authorList>
            <person name="Steindorff A.S."/>
            <person name="Aguilar-Pontes M.V."/>
            <person name="Robinson A.J."/>
            <person name="Andreopoulos B."/>
            <person name="LaButti K."/>
            <person name="Kuo A."/>
            <person name="Mondo S."/>
            <person name="Riley R."/>
            <person name="Otillar R."/>
            <person name="Haridas S."/>
            <person name="Lipzen A."/>
            <person name="Grimwood J."/>
            <person name="Schmutz J."/>
            <person name="Clum A."/>
            <person name="Reid I.D."/>
            <person name="Moisan M.C."/>
            <person name="Butler G."/>
            <person name="Nguyen T.T.M."/>
            <person name="Dewar K."/>
            <person name="Conant G."/>
            <person name="Drula E."/>
            <person name="Henrissat B."/>
            <person name="Hansel C."/>
            <person name="Singer S."/>
            <person name="Hutchinson M.I."/>
            <person name="de Vries R.P."/>
            <person name="Natvig D.O."/>
            <person name="Powell A.J."/>
            <person name="Tsang A."/>
            <person name="Grigoriev I.V."/>
        </authorList>
    </citation>
    <scope>NUCLEOTIDE SEQUENCE [LARGE SCALE GENOMIC DNA]</scope>
    <source>
        <strain evidence="4 5">CBS 620.91</strain>
    </source>
</reference>
<gene>
    <name evidence="4" type="ORF">VTJ49DRAFT_3881</name>
</gene>
<dbReference type="Gene3D" id="3.40.50.300">
    <property type="entry name" value="P-loop containing nucleotide triphosphate hydrolases"/>
    <property type="match status" value="1"/>
</dbReference>
<dbReference type="InterPro" id="IPR056884">
    <property type="entry name" value="NPHP3-like_N"/>
</dbReference>
<dbReference type="Proteomes" id="UP001583172">
    <property type="component" value="Unassembled WGS sequence"/>
</dbReference>
<evidence type="ECO:0000256" key="1">
    <source>
        <dbReference type="ARBA" id="ARBA00022737"/>
    </source>
</evidence>
<dbReference type="InterPro" id="IPR007111">
    <property type="entry name" value="NACHT_NTPase"/>
</dbReference>
<feature type="region of interest" description="Disordered" evidence="2">
    <location>
        <begin position="698"/>
        <end position="760"/>
    </location>
</feature>
<feature type="compositionally biased region" description="Low complexity" evidence="2">
    <location>
        <begin position="735"/>
        <end position="745"/>
    </location>
</feature>
<name>A0ABR3VRF4_HUMIN</name>
<dbReference type="EMBL" id="JAZGSY010000003">
    <property type="protein sequence ID" value="KAL1844225.1"/>
    <property type="molecule type" value="Genomic_DNA"/>
</dbReference>
<dbReference type="PANTHER" id="PTHR10039:SF14">
    <property type="entry name" value="NACHT DOMAIN-CONTAINING PROTEIN"/>
    <property type="match status" value="1"/>
</dbReference>
<proteinExistence type="predicted"/>
<evidence type="ECO:0000259" key="3">
    <source>
        <dbReference type="PROSITE" id="PS50837"/>
    </source>
</evidence>